<evidence type="ECO:0000313" key="1">
    <source>
        <dbReference type="EMBL" id="OIJ07510.1"/>
    </source>
</evidence>
<accession>A0A1S2L5D0</accession>
<organism evidence="1 3">
    <name type="scientific">Anaerobacillus isosaccharinicus</name>
    <dbReference type="NCBI Taxonomy" id="1532552"/>
    <lineage>
        <taxon>Bacteria</taxon>
        <taxon>Bacillati</taxon>
        <taxon>Bacillota</taxon>
        <taxon>Bacilli</taxon>
        <taxon>Bacillales</taxon>
        <taxon>Bacillaceae</taxon>
        <taxon>Anaerobacillus</taxon>
    </lineage>
</organism>
<dbReference type="KEGG" id="aia:AWH56_019360"/>
<dbReference type="EMBL" id="LQXD01000170">
    <property type="protein sequence ID" value="OIJ07510.1"/>
    <property type="molecule type" value="Genomic_DNA"/>
</dbReference>
<dbReference type="OrthoDB" id="9946427at2"/>
<sequence>MSNKHFDRRDRRKKRRLKGIDGAFSWRCCFASKRYQLDFSNVDDPCIPKKKKHFRHCVC</sequence>
<reference evidence="2" key="4">
    <citation type="submission" date="2020-10" db="EMBL/GenBank/DDBJ databases">
        <authorList>
            <person name="Bassil N.M."/>
            <person name="Lloyd J.R."/>
        </authorList>
    </citation>
    <scope>NUCLEOTIDE SEQUENCE</scope>
    <source>
        <strain evidence="2">NB2006</strain>
    </source>
</reference>
<dbReference type="Proteomes" id="UP000180175">
    <property type="component" value="Chromosome"/>
</dbReference>
<keyword evidence="3" id="KW-1185">Reference proteome</keyword>
<dbReference type="AlphaFoldDB" id="A0A1S2L5D0"/>
<evidence type="ECO:0000313" key="2">
    <source>
        <dbReference type="EMBL" id="QOY34858.1"/>
    </source>
</evidence>
<dbReference type="RefSeq" id="WP_071318791.1">
    <property type="nucleotide sequence ID" value="NZ_CP063356.2"/>
</dbReference>
<reference evidence="1 3" key="1">
    <citation type="submission" date="2016-10" db="EMBL/GenBank/DDBJ databases">
        <title>Draft genome sequences of four alkaliphilic bacteria belonging to the Anaerobacillus genus.</title>
        <authorList>
            <person name="Bassil N.M."/>
            <person name="Lloyd J.R."/>
        </authorList>
    </citation>
    <scope>NUCLEOTIDE SEQUENCE [LARGE SCALE GENOMIC DNA]</scope>
    <source>
        <strain evidence="1 3">NB2006</strain>
    </source>
</reference>
<proteinExistence type="predicted"/>
<dbReference type="EMBL" id="CP063356">
    <property type="protein sequence ID" value="QOY34858.1"/>
    <property type="molecule type" value="Genomic_DNA"/>
</dbReference>
<reference evidence="2 3" key="2">
    <citation type="journal article" date="2017" name="Genome Announc.">
        <title>Draft Genome Sequences of Four Alkaliphilic Bacteria Belonging to the Anaerobacillus Genus.</title>
        <authorList>
            <person name="Bassil N.M."/>
            <person name="Lloyd J.R."/>
        </authorList>
    </citation>
    <scope>NUCLEOTIDE SEQUENCE [LARGE SCALE GENOMIC DNA]</scope>
    <source>
        <strain evidence="2 3">NB2006</strain>
    </source>
</reference>
<reference evidence="2 3" key="3">
    <citation type="journal article" date="2019" name="Int. J. Syst. Evol. Microbiol.">
        <title>Anaerobacillus isosaccharinicus sp. nov., an alkaliphilic bacterium which degrades isosaccharinic acid.</title>
        <authorList>
            <person name="Bassil N.M."/>
            <person name="Lloyd J.R."/>
        </authorList>
    </citation>
    <scope>NUCLEOTIDE SEQUENCE [LARGE SCALE GENOMIC DNA]</scope>
    <source>
        <strain evidence="2 3">NB2006</strain>
    </source>
</reference>
<name>A0A1S2L5D0_9BACI</name>
<protein>
    <submittedName>
        <fullName evidence="1">Uncharacterized protein</fullName>
    </submittedName>
</protein>
<evidence type="ECO:0000313" key="3">
    <source>
        <dbReference type="Proteomes" id="UP000180175"/>
    </source>
</evidence>
<gene>
    <name evidence="2" type="ORF">AWH56_019360</name>
    <name evidence="1" type="ORF">AWH56_20335</name>
</gene>